<accession>A0AAD8H8G3</accession>
<dbReference type="EMBL" id="JAUIZM010000010">
    <property type="protein sequence ID" value="KAK1362331.1"/>
    <property type="molecule type" value="Genomic_DNA"/>
</dbReference>
<sequence>MGCHGSTSRDEGFSIPDMKIAYKIQILHVHIECDNVVAFDMLVEQDEEEIEEEGLIVAVQQLNVVLYIVYNKQNEHFPPQKSCRMYFVYDTRNMAPTYMVVHALNYCSNLVEVMSCLVIFFEILDLDNDSGPRLPAFEILPTFALEEVVQIIPYFYSFPEENHLIDNHFLPYVNDALPFDSQPTMFGNDIRVISVDKTSNLIGFDMHQNSSCFPWVNADIRSYVDHHSLLSND</sequence>
<dbReference type="Proteomes" id="UP001237642">
    <property type="component" value="Unassembled WGS sequence"/>
</dbReference>
<evidence type="ECO:0000313" key="2">
    <source>
        <dbReference type="Proteomes" id="UP001237642"/>
    </source>
</evidence>
<dbReference type="AlphaFoldDB" id="A0AAD8H8G3"/>
<protein>
    <submittedName>
        <fullName evidence="1">Uncharacterized protein</fullName>
    </submittedName>
</protein>
<gene>
    <name evidence="1" type="ORF">POM88_046805</name>
</gene>
<reference evidence="1" key="1">
    <citation type="submission" date="2023-02" db="EMBL/GenBank/DDBJ databases">
        <title>Genome of toxic invasive species Heracleum sosnowskyi carries increased number of genes despite the absence of recent whole-genome duplications.</title>
        <authorList>
            <person name="Schelkunov M."/>
            <person name="Shtratnikova V."/>
            <person name="Makarenko M."/>
            <person name="Klepikova A."/>
            <person name="Omelchenko D."/>
            <person name="Novikova G."/>
            <person name="Obukhova E."/>
            <person name="Bogdanov V."/>
            <person name="Penin A."/>
            <person name="Logacheva M."/>
        </authorList>
    </citation>
    <scope>NUCLEOTIDE SEQUENCE</scope>
    <source>
        <strain evidence="1">Hsosn_3</strain>
        <tissue evidence="1">Leaf</tissue>
    </source>
</reference>
<comment type="caution">
    <text evidence="1">The sequence shown here is derived from an EMBL/GenBank/DDBJ whole genome shotgun (WGS) entry which is preliminary data.</text>
</comment>
<proteinExistence type="predicted"/>
<keyword evidence="2" id="KW-1185">Reference proteome</keyword>
<organism evidence="1 2">
    <name type="scientific">Heracleum sosnowskyi</name>
    <dbReference type="NCBI Taxonomy" id="360622"/>
    <lineage>
        <taxon>Eukaryota</taxon>
        <taxon>Viridiplantae</taxon>
        <taxon>Streptophyta</taxon>
        <taxon>Embryophyta</taxon>
        <taxon>Tracheophyta</taxon>
        <taxon>Spermatophyta</taxon>
        <taxon>Magnoliopsida</taxon>
        <taxon>eudicotyledons</taxon>
        <taxon>Gunneridae</taxon>
        <taxon>Pentapetalae</taxon>
        <taxon>asterids</taxon>
        <taxon>campanulids</taxon>
        <taxon>Apiales</taxon>
        <taxon>Apiaceae</taxon>
        <taxon>Apioideae</taxon>
        <taxon>apioid superclade</taxon>
        <taxon>Tordylieae</taxon>
        <taxon>Tordyliinae</taxon>
        <taxon>Heracleum</taxon>
    </lineage>
</organism>
<reference evidence="1" key="2">
    <citation type="submission" date="2023-05" db="EMBL/GenBank/DDBJ databases">
        <authorList>
            <person name="Schelkunov M.I."/>
        </authorList>
    </citation>
    <scope>NUCLEOTIDE SEQUENCE</scope>
    <source>
        <strain evidence="1">Hsosn_3</strain>
        <tissue evidence="1">Leaf</tissue>
    </source>
</reference>
<name>A0AAD8H8G3_9APIA</name>
<evidence type="ECO:0000313" key="1">
    <source>
        <dbReference type="EMBL" id="KAK1362331.1"/>
    </source>
</evidence>